<gene>
    <name evidence="3" type="ORF">CAL20_14845</name>
</gene>
<dbReference type="AlphaFoldDB" id="A0A261U475"/>
<keyword evidence="4" id="KW-1185">Reference proteome</keyword>
<dbReference type="Proteomes" id="UP000216885">
    <property type="component" value="Unassembled WGS sequence"/>
</dbReference>
<dbReference type="PANTHER" id="PTHR42928:SF5">
    <property type="entry name" value="BLR1237 PROTEIN"/>
    <property type="match status" value="1"/>
</dbReference>
<dbReference type="EMBL" id="NEVQ01000013">
    <property type="protein sequence ID" value="OZI56679.1"/>
    <property type="molecule type" value="Genomic_DNA"/>
</dbReference>
<comment type="similarity">
    <text evidence="1">Belongs to the UPF0065 (bug) family.</text>
</comment>
<name>A0A261U475_9BORD</name>
<evidence type="ECO:0000313" key="3">
    <source>
        <dbReference type="EMBL" id="OZI56679.1"/>
    </source>
</evidence>
<evidence type="ECO:0000313" key="4">
    <source>
        <dbReference type="Proteomes" id="UP000216885"/>
    </source>
</evidence>
<dbReference type="PIRSF" id="PIRSF017082">
    <property type="entry name" value="YflP"/>
    <property type="match status" value="1"/>
</dbReference>
<dbReference type="PANTHER" id="PTHR42928">
    <property type="entry name" value="TRICARBOXYLATE-BINDING PROTEIN"/>
    <property type="match status" value="1"/>
</dbReference>
<organism evidence="3 4">
    <name type="scientific">Bordetella genomosp. 4</name>
    <dbReference type="NCBI Taxonomy" id="463044"/>
    <lineage>
        <taxon>Bacteria</taxon>
        <taxon>Pseudomonadati</taxon>
        <taxon>Pseudomonadota</taxon>
        <taxon>Betaproteobacteria</taxon>
        <taxon>Burkholderiales</taxon>
        <taxon>Alcaligenaceae</taxon>
        <taxon>Bordetella</taxon>
    </lineage>
</organism>
<dbReference type="Pfam" id="PF03401">
    <property type="entry name" value="TctC"/>
    <property type="match status" value="1"/>
</dbReference>
<evidence type="ECO:0008006" key="5">
    <source>
        <dbReference type="Google" id="ProtNLM"/>
    </source>
</evidence>
<dbReference type="InterPro" id="IPR042100">
    <property type="entry name" value="Bug_dom1"/>
</dbReference>
<dbReference type="OrthoDB" id="8886359at2"/>
<protein>
    <recommendedName>
        <fullName evidence="5">ABC transporter substrate-binding protein</fullName>
    </recommendedName>
</protein>
<dbReference type="RefSeq" id="WP_094821905.1">
    <property type="nucleotide sequence ID" value="NZ_NEVO01000008.1"/>
</dbReference>
<evidence type="ECO:0000256" key="2">
    <source>
        <dbReference type="SAM" id="SignalP"/>
    </source>
</evidence>
<dbReference type="Gene3D" id="3.40.190.10">
    <property type="entry name" value="Periplasmic binding protein-like II"/>
    <property type="match status" value="1"/>
</dbReference>
<dbReference type="Gene3D" id="3.40.190.150">
    <property type="entry name" value="Bordetella uptake gene, domain 1"/>
    <property type="match status" value="1"/>
</dbReference>
<dbReference type="SUPFAM" id="SSF53850">
    <property type="entry name" value="Periplasmic binding protein-like II"/>
    <property type="match status" value="1"/>
</dbReference>
<keyword evidence="2" id="KW-0732">Signal</keyword>
<sequence>MKNTRAILAAAFTVALGTAHPIAAQAAQSWPNQPIRLIVPYPPGGSVDSLARILAPTLGKKLGQTIVVENKAGASGTIGVDATVRATPDGSTFGFGVPGAISGLPHVMKVPYDVSKIQYVSLVARIPMVFVVNPALPDTTLPAFVDAAKQHPGKYNYGSAGNVTTPHLGVELLKQQTGIDIAHIPYKGAAPAVTALLSNEVQLFLGDASAVLGFIKAGKLRALAVGSAERFEGLPDIPTTKELGFPGVQVESNYGVIAPTGTPPDIVNKMASAIAESLADPELHRKMIDQGAVPAATTPDEYRSLMEAESKKWGDVIRRGKLGLQ</sequence>
<feature type="chain" id="PRO_5012153192" description="ABC transporter substrate-binding protein" evidence="2">
    <location>
        <begin position="27"/>
        <end position="325"/>
    </location>
</feature>
<proteinExistence type="inferred from homology"/>
<accession>A0A261U475</accession>
<evidence type="ECO:0000256" key="1">
    <source>
        <dbReference type="ARBA" id="ARBA00006987"/>
    </source>
</evidence>
<dbReference type="CDD" id="cd07012">
    <property type="entry name" value="PBP2_Bug_TTT"/>
    <property type="match status" value="1"/>
</dbReference>
<reference evidence="3 4" key="1">
    <citation type="submission" date="2017-05" db="EMBL/GenBank/DDBJ databases">
        <title>Complete and WGS of Bordetella genogroups.</title>
        <authorList>
            <person name="Spilker T."/>
            <person name="LiPuma J."/>
        </authorList>
    </citation>
    <scope>NUCLEOTIDE SEQUENCE [LARGE SCALE GENOMIC DNA]</scope>
    <source>
        <strain evidence="3 4">AU9919</strain>
    </source>
</reference>
<comment type="caution">
    <text evidence="3">The sequence shown here is derived from an EMBL/GenBank/DDBJ whole genome shotgun (WGS) entry which is preliminary data.</text>
</comment>
<dbReference type="InterPro" id="IPR005064">
    <property type="entry name" value="BUG"/>
</dbReference>
<feature type="signal peptide" evidence="2">
    <location>
        <begin position="1"/>
        <end position="26"/>
    </location>
</feature>